<dbReference type="EMBL" id="FMWK01000001">
    <property type="protein sequence ID" value="SCZ76043.1"/>
    <property type="molecule type" value="Genomic_DNA"/>
</dbReference>
<dbReference type="Pfam" id="PF14354">
    <property type="entry name" value="Lar_restr_allev"/>
    <property type="match status" value="1"/>
</dbReference>
<evidence type="ECO:0000313" key="1">
    <source>
        <dbReference type="EMBL" id="SCZ76043.1"/>
    </source>
</evidence>
<evidence type="ECO:0000313" key="2">
    <source>
        <dbReference type="Proteomes" id="UP000199428"/>
    </source>
</evidence>
<protein>
    <submittedName>
        <fullName evidence="1">Restriction alleviation protein Lar</fullName>
    </submittedName>
</protein>
<dbReference type="Proteomes" id="UP000199428">
    <property type="component" value="Unassembled WGS sequence"/>
</dbReference>
<accession>A0A1G5RPK0</accession>
<gene>
    <name evidence="1" type="ORF">SAMN02910350_00049</name>
</gene>
<name>A0A1G5RPK0_PSEXY</name>
<organism evidence="1 2">
    <name type="scientific">Pseudobutyrivibrio xylanivorans</name>
    <dbReference type="NCBI Taxonomy" id="185007"/>
    <lineage>
        <taxon>Bacteria</taxon>
        <taxon>Bacillati</taxon>
        <taxon>Bacillota</taxon>
        <taxon>Clostridia</taxon>
        <taxon>Lachnospirales</taxon>
        <taxon>Lachnospiraceae</taxon>
        <taxon>Pseudobutyrivibrio</taxon>
    </lineage>
</organism>
<sequence>MDITEKIELDDCPICGGAGLIEEEDHGYYVACLDCGSYTGTVSYKDEDGRLQAAEKSAMLWNTGKVINSAPGE</sequence>
<proteinExistence type="predicted"/>
<dbReference type="RefSeq" id="WP_072913247.1">
    <property type="nucleotide sequence ID" value="NZ_FMWK01000001.1"/>
</dbReference>
<dbReference type="AlphaFoldDB" id="A0A1G5RPK0"/>
<reference evidence="1 2" key="1">
    <citation type="submission" date="2016-10" db="EMBL/GenBank/DDBJ databases">
        <authorList>
            <person name="de Groot N.N."/>
        </authorList>
    </citation>
    <scope>NUCLEOTIDE SEQUENCE [LARGE SCALE GENOMIC DNA]</scope>
    <source>
        <strain evidence="1 2">DSM 10317</strain>
    </source>
</reference>